<dbReference type="AlphaFoldDB" id="A0A938BQE6"/>
<dbReference type="EMBL" id="VGIY01000081">
    <property type="protein sequence ID" value="MBM3317145.1"/>
    <property type="molecule type" value="Genomic_DNA"/>
</dbReference>
<reference evidence="7" key="1">
    <citation type="submission" date="2019-03" db="EMBL/GenBank/DDBJ databases">
        <title>Lake Tanganyika Metagenome-Assembled Genomes (MAGs).</title>
        <authorList>
            <person name="Tran P."/>
        </authorList>
    </citation>
    <scope>NUCLEOTIDE SEQUENCE</scope>
    <source>
        <strain evidence="7">M_DeepCast_400m_m2_100</strain>
    </source>
</reference>
<feature type="transmembrane region" description="Helical" evidence="5">
    <location>
        <begin position="345"/>
        <end position="363"/>
    </location>
</feature>
<keyword evidence="7" id="KW-0436">Ligase</keyword>
<evidence type="ECO:0000256" key="1">
    <source>
        <dbReference type="ARBA" id="ARBA00004141"/>
    </source>
</evidence>
<feature type="transmembrane region" description="Helical" evidence="5">
    <location>
        <begin position="43"/>
        <end position="66"/>
    </location>
</feature>
<name>A0A938BQE6_UNCEI</name>
<dbReference type="GO" id="GO:0016874">
    <property type="term" value="F:ligase activity"/>
    <property type="evidence" value="ECO:0007669"/>
    <property type="project" value="UniProtKB-KW"/>
</dbReference>
<dbReference type="Gene3D" id="3.40.50.2000">
    <property type="entry name" value="Glycogen Phosphorylase B"/>
    <property type="match status" value="2"/>
</dbReference>
<dbReference type="InterPro" id="IPR007016">
    <property type="entry name" value="O-antigen_ligase-rel_domated"/>
</dbReference>
<organism evidence="7 8">
    <name type="scientific">Eiseniibacteriota bacterium</name>
    <dbReference type="NCBI Taxonomy" id="2212470"/>
    <lineage>
        <taxon>Bacteria</taxon>
        <taxon>Candidatus Eiseniibacteriota</taxon>
    </lineage>
</organism>
<evidence type="ECO:0000256" key="5">
    <source>
        <dbReference type="SAM" id="Phobius"/>
    </source>
</evidence>
<feature type="transmembrane region" description="Helical" evidence="5">
    <location>
        <begin position="6"/>
        <end position="31"/>
    </location>
</feature>
<dbReference type="SUPFAM" id="SSF53756">
    <property type="entry name" value="UDP-Glycosyltransferase/glycogen phosphorylase"/>
    <property type="match status" value="1"/>
</dbReference>
<evidence type="ECO:0000313" key="8">
    <source>
        <dbReference type="Proteomes" id="UP000748308"/>
    </source>
</evidence>
<evidence type="ECO:0000256" key="3">
    <source>
        <dbReference type="ARBA" id="ARBA00022989"/>
    </source>
</evidence>
<feature type="transmembrane region" description="Helical" evidence="5">
    <location>
        <begin position="312"/>
        <end position="333"/>
    </location>
</feature>
<protein>
    <submittedName>
        <fullName evidence="7">O-antigen ligase family protein</fullName>
    </submittedName>
</protein>
<feature type="transmembrane region" description="Helical" evidence="5">
    <location>
        <begin position="173"/>
        <end position="189"/>
    </location>
</feature>
<feature type="transmembrane region" description="Helical" evidence="5">
    <location>
        <begin position="102"/>
        <end position="120"/>
    </location>
</feature>
<proteinExistence type="predicted"/>
<evidence type="ECO:0000256" key="2">
    <source>
        <dbReference type="ARBA" id="ARBA00022692"/>
    </source>
</evidence>
<evidence type="ECO:0000256" key="4">
    <source>
        <dbReference type="ARBA" id="ARBA00023136"/>
    </source>
</evidence>
<keyword evidence="2 5" id="KW-0812">Transmembrane</keyword>
<feature type="transmembrane region" description="Helical" evidence="5">
    <location>
        <begin position="225"/>
        <end position="246"/>
    </location>
</feature>
<dbReference type="GO" id="GO:0016757">
    <property type="term" value="F:glycosyltransferase activity"/>
    <property type="evidence" value="ECO:0007669"/>
    <property type="project" value="InterPro"/>
</dbReference>
<feature type="transmembrane region" description="Helical" evidence="5">
    <location>
        <begin position="195"/>
        <end position="213"/>
    </location>
</feature>
<feature type="domain" description="O-antigen ligase-related" evidence="6">
    <location>
        <begin position="178"/>
        <end position="322"/>
    </location>
</feature>
<dbReference type="Pfam" id="PF04932">
    <property type="entry name" value="Wzy_C"/>
    <property type="match status" value="1"/>
</dbReference>
<feature type="transmembrane region" description="Helical" evidence="5">
    <location>
        <begin position="140"/>
        <end position="164"/>
    </location>
</feature>
<evidence type="ECO:0000259" key="6">
    <source>
        <dbReference type="Pfam" id="PF04932"/>
    </source>
</evidence>
<gene>
    <name evidence="7" type="ORF">FJY75_04765</name>
</gene>
<dbReference type="GO" id="GO:0016020">
    <property type="term" value="C:membrane"/>
    <property type="evidence" value="ECO:0007669"/>
    <property type="project" value="UniProtKB-SubCell"/>
</dbReference>
<feature type="transmembrane region" description="Helical" evidence="5">
    <location>
        <begin position="369"/>
        <end position="388"/>
    </location>
</feature>
<dbReference type="Pfam" id="PF01075">
    <property type="entry name" value="Glyco_transf_9"/>
    <property type="match status" value="1"/>
</dbReference>
<dbReference type="Proteomes" id="UP000748308">
    <property type="component" value="Unassembled WGS sequence"/>
</dbReference>
<dbReference type="InterPro" id="IPR051533">
    <property type="entry name" value="WaaL-like"/>
</dbReference>
<evidence type="ECO:0000313" key="7">
    <source>
        <dbReference type="EMBL" id="MBM3317145.1"/>
    </source>
</evidence>
<comment type="subcellular location">
    <subcellularLocation>
        <location evidence="1">Membrane</location>
        <topology evidence="1">Multi-pass membrane protein</topology>
    </subcellularLocation>
</comment>
<sequence>MAAAVLFGLAAPFSIFAAQTAIALLAILSLLRPRATVDALRAHPGIIAAVAFYFLVQGLSVVFSLHPERSLRLMKGDLPVLLLPLWLALLHRPAVRRAALPALLAALGLAGLLGFFQYAAGVDPLGRALERYPSGGFLAVGTFGGHLTYAGVIMLGFAAALALWTSSRGRRRIGPLLLLACTGAGLLGSHARSAWLGAAGGAAAAAIFSAWGARRAPRAERMRALVPALGLAMAALLVLLLAPGIAGRAASLALVGDDPRVRLWGTALRIFSDHPLFGAGLGSFPTLFPLYRLPGHYMATCHPHNDLLNTLAHSGMAGVLALGALWWSILRSGLSRERTPDRRRLVITIAATFLVAGLGQCYFTDEEPAMVVWFLLAAALSGGASPALPPGGRGSAARGLERRAKERLLPLTVRLLPTRRSPVRTLAEAQRILLVRQDNRLGNLILLTPFLQALRESAPRARIGIVTGDRFGEMLAGCPWVDDLIVERKRWLIRHPAAYPWHLARIRRGGWQFAFELSNADTHSFYNAFLTQVSGAPARVGFDHPRSRPVLDPAVAAPAVECHYALAPLLLLAALGAEPALHPLRLPPALLASPAGAGEPPGAIVLHPGGRGAKRWPAERFAALVRRLRERGRAVRLIAGPADREALAALRSLLDPVPPARTPATVAEFVALLRGAALYVGCDAGPLHAAAAAGVPTLALFLSSHPLRYAPLGSSHEALLLGEESRRRAAAARPLRPPPPGPRAIAAPAAFVARIAELRPRMACPPPGAGPEEEIDFLLDRIEATLAAGKGGNG</sequence>
<dbReference type="PANTHER" id="PTHR37422:SF13">
    <property type="entry name" value="LIPOPOLYSACCHARIDE BIOSYNTHESIS PROTEIN PA4999-RELATED"/>
    <property type="match status" value="1"/>
</dbReference>
<keyword evidence="3 5" id="KW-1133">Transmembrane helix</keyword>
<comment type="caution">
    <text evidence="7">The sequence shown here is derived from an EMBL/GenBank/DDBJ whole genome shotgun (WGS) entry which is preliminary data.</text>
</comment>
<dbReference type="PANTHER" id="PTHR37422">
    <property type="entry name" value="TEICHURONIC ACID BIOSYNTHESIS PROTEIN TUAE"/>
    <property type="match status" value="1"/>
</dbReference>
<dbReference type="CDD" id="cd03789">
    <property type="entry name" value="GT9_LPS_heptosyltransferase"/>
    <property type="match status" value="1"/>
</dbReference>
<dbReference type="InterPro" id="IPR002201">
    <property type="entry name" value="Glyco_trans_9"/>
</dbReference>
<keyword evidence="4 5" id="KW-0472">Membrane</keyword>
<accession>A0A938BQE6</accession>